<protein>
    <submittedName>
        <fullName evidence="2">(rape) hypothetical protein</fullName>
    </submittedName>
</protein>
<dbReference type="AlphaFoldDB" id="A0A816PYI2"/>
<gene>
    <name evidence="2" type="ORF">DARMORV10_C06P02400.1</name>
</gene>
<accession>A0A816PYI2</accession>
<dbReference type="Proteomes" id="UP001295469">
    <property type="component" value="Chromosome C06"/>
</dbReference>
<name>A0A816PYI2_BRANA</name>
<evidence type="ECO:0000259" key="1">
    <source>
        <dbReference type="Pfam" id="PF14111"/>
    </source>
</evidence>
<reference evidence="2" key="1">
    <citation type="submission" date="2021-01" db="EMBL/GenBank/DDBJ databases">
        <authorList>
            <consortium name="Genoscope - CEA"/>
            <person name="William W."/>
        </authorList>
    </citation>
    <scope>NUCLEOTIDE SEQUENCE</scope>
</reference>
<evidence type="ECO:0000313" key="2">
    <source>
        <dbReference type="EMBL" id="CAF2054121.1"/>
    </source>
</evidence>
<feature type="domain" description="DUF4283" evidence="1">
    <location>
        <begin position="50"/>
        <end position="124"/>
    </location>
</feature>
<proteinExistence type="predicted"/>
<dbReference type="InterPro" id="IPR025558">
    <property type="entry name" value="DUF4283"/>
</dbReference>
<dbReference type="Pfam" id="PF14111">
    <property type="entry name" value="DUF4283"/>
    <property type="match status" value="1"/>
</dbReference>
<dbReference type="EMBL" id="HG994370">
    <property type="protein sequence ID" value="CAF2054121.1"/>
    <property type="molecule type" value="Genomic_DNA"/>
</dbReference>
<sequence>MVEGGHGKVSYSDVLLEGSSVTEDFPEFVVKDGVAEVKIPVSLMEDAEPLWRSFIVGYFMNDALHIGTIHATVNRIWASQEKKSRIDVQFIGKTTVLFQIEDAAVRNRILKRKFWHIFDVPLMLGNGHQRLLDRLLISQQCLCRWI</sequence>
<organism evidence="2">
    <name type="scientific">Brassica napus</name>
    <name type="common">Rape</name>
    <dbReference type="NCBI Taxonomy" id="3708"/>
    <lineage>
        <taxon>Eukaryota</taxon>
        <taxon>Viridiplantae</taxon>
        <taxon>Streptophyta</taxon>
        <taxon>Embryophyta</taxon>
        <taxon>Tracheophyta</taxon>
        <taxon>Spermatophyta</taxon>
        <taxon>Magnoliopsida</taxon>
        <taxon>eudicotyledons</taxon>
        <taxon>Gunneridae</taxon>
        <taxon>Pentapetalae</taxon>
        <taxon>rosids</taxon>
        <taxon>malvids</taxon>
        <taxon>Brassicales</taxon>
        <taxon>Brassicaceae</taxon>
        <taxon>Brassiceae</taxon>
        <taxon>Brassica</taxon>
    </lineage>
</organism>